<name>W9G8T3_9MICO</name>
<dbReference type="InterPro" id="IPR034660">
    <property type="entry name" value="DinB/YfiT-like"/>
</dbReference>
<comment type="caution">
    <text evidence="1">The sequence shown here is derived from an EMBL/GenBank/DDBJ whole genome shotgun (WGS) entry which is preliminary data.</text>
</comment>
<dbReference type="AlphaFoldDB" id="W9G8T3"/>
<accession>W9G8T3</accession>
<dbReference type="Proteomes" id="UP000019489">
    <property type="component" value="Unassembled WGS sequence"/>
</dbReference>
<evidence type="ECO:0000313" key="1">
    <source>
        <dbReference type="EMBL" id="EWT02460.1"/>
    </source>
</evidence>
<dbReference type="eggNOG" id="COG2318">
    <property type="taxonomic scope" value="Bacteria"/>
</dbReference>
<reference evidence="1 2" key="1">
    <citation type="submission" date="2013-08" db="EMBL/GenBank/DDBJ databases">
        <title>Intrasporangium oryzae NRRL B-24470.</title>
        <authorList>
            <person name="Liu H."/>
            <person name="Wang G."/>
        </authorList>
    </citation>
    <scope>NUCLEOTIDE SEQUENCE [LARGE SCALE GENOMIC DNA]</scope>
    <source>
        <strain evidence="1 2">NRRL B-24470</strain>
    </source>
</reference>
<protein>
    <recommendedName>
        <fullName evidence="3">Mini-circle protein</fullName>
    </recommendedName>
</protein>
<dbReference type="SUPFAM" id="SSF109854">
    <property type="entry name" value="DinB/YfiT-like putative metalloenzymes"/>
    <property type="match status" value="1"/>
</dbReference>
<dbReference type="RefSeq" id="WP_051510263.1">
    <property type="nucleotide sequence ID" value="NZ_AWSA01000010.1"/>
</dbReference>
<dbReference type="PATRIC" id="fig|1386089.3.peg.1247"/>
<sequence length="179" mass="19973">MNLFTADVHAVHTSDERSQLEAFLDTYRRLVNESLDGITEEEARRRLVPSRTTLLGLVKHATYVEQVWFVEAVTGTRRQQLGLPASPDDSFLLADDDTVASIREAHRRVCAASVETASHLTLDDVVTGHRFGPLSLRWIYLHLLRELAQHAGHADILREQLLAARTSAGGALEEPVVEE</sequence>
<evidence type="ECO:0000313" key="2">
    <source>
        <dbReference type="Proteomes" id="UP000019489"/>
    </source>
</evidence>
<dbReference type="Gene3D" id="1.20.120.450">
    <property type="entry name" value="dinb family like domain"/>
    <property type="match status" value="1"/>
</dbReference>
<dbReference type="Pfam" id="PF04978">
    <property type="entry name" value="MST"/>
    <property type="match status" value="1"/>
</dbReference>
<gene>
    <name evidence="1" type="ORF">N865_05045</name>
</gene>
<organism evidence="1 2">
    <name type="scientific">Intrasporangium oryzae NRRL B-24470</name>
    <dbReference type="NCBI Taxonomy" id="1386089"/>
    <lineage>
        <taxon>Bacteria</taxon>
        <taxon>Bacillati</taxon>
        <taxon>Actinomycetota</taxon>
        <taxon>Actinomycetes</taxon>
        <taxon>Micrococcales</taxon>
        <taxon>Intrasporangiaceae</taxon>
        <taxon>Intrasporangium</taxon>
    </lineage>
</organism>
<dbReference type="OrthoDB" id="4548523at2"/>
<proteinExistence type="predicted"/>
<dbReference type="EMBL" id="AWSA01000010">
    <property type="protein sequence ID" value="EWT02460.1"/>
    <property type="molecule type" value="Genomic_DNA"/>
</dbReference>
<dbReference type="InterPro" id="IPR007061">
    <property type="entry name" value="MST-like"/>
</dbReference>
<dbReference type="STRING" id="1386089.N865_05045"/>
<evidence type="ECO:0008006" key="3">
    <source>
        <dbReference type="Google" id="ProtNLM"/>
    </source>
</evidence>
<keyword evidence="2" id="KW-1185">Reference proteome</keyword>